<dbReference type="InterPro" id="IPR050215">
    <property type="entry name" value="Thiolase-like_sf_Thiolase"/>
</dbReference>
<dbReference type="PANTHER" id="PTHR43853:SF8">
    <property type="entry name" value="3-KETOACYL-COA THIOLASE, PEROXISOMAL"/>
    <property type="match status" value="1"/>
</dbReference>
<dbReference type="GO" id="GO:0006635">
    <property type="term" value="P:fatty acid beta-oxidation"/>
    <property type="evidence" value="ECO:0007669"/>
    <property type="project" value="TreeGrafter"/>
</dbReference>
<feature type="transmembrane region" description="Helical" evidence="3">
    <location>
        <begin position="20"/>
        <end position="40"/>
    </location>
</feature>
<dbReference type="GO" id="GO:0003988">
    <property type="term" value="F:acetyl-CoA C-acyltransferase activity"/>
    <property type="evidence" value="ECO:0007669"/>
    <property type="project" value="TreeGrafter"/>
</dbReference>
<evidence type="ECO:0000256" key="3">
    <source>
        <dbReference type="SAM" id="Phobius"/>
    </source>
</evidence>
<dbReference type="InterPro" id="IPR020617">
    <property type="entry name" value="Thiolase_C"/>
</dbReference>
<dbReference type="SUPFAM" id="SSF53901">
    <property type="entry name" value="Thiolase-like"/>
    <property type="match status" value="1"/>
</dbReference>
<keyword evidence="3" id="KW-0472">Membrane</keyword>
<evidence type="ECO:0000313" key="5">
    <source>
        <dbReference type="EMBL" id="GAG23034.1"/>
    </source>
</evidence>
<dbReference type="PANTHER" id="PTHR43853">
    <property type="entry name" value="3-KETOACYL-COA THIOLASE, PEROXISOMAL"/>
    <property type="match status" value="1"/>
</dbReference>
<dbReference type="InterPro" id="IPR016039">
    <property type="entry name" value="Thiolase-like"/>
</dbReference>
<keyword evidence="1" id="KW-0276">Fatty acid metabolism</keyword>
<accession>X0VX76</accession>
<sequence>TIAVMRELKIDPQKVNPNGGAIALGHPVGATGVIMMIKLISEMRRRKSKYGIAAMCVGSGQGMAVMIEV</sequence>
<feature type="domain" description="Thiolase C-terminal" evidence="4">
    <location>
        <begin position="2"/>
        <end position="68"/>
    </location>
</feature>
<dbReference type="Pfam" id="PF02803">
    <property type="entry name" value="Thiolase_C"/>
    <property type="match status" value="1"/>
</dbReference>
<proteinExistence type="predicted"/>
<keyword evidence="3" id="KW-1133">Transmembrane helix</keyword>
<keyword evidence="2" id="KW-0443">Lipid metabolism</keyword>
<evidence type="ECO:0000256" key="1">
    <source>
        <dbReference type="ARBA" id="ARBA00022832"/>
    </source>
</evidence>
<dbReference type="AlphaFoldDB" id="X0VX76"/>
<evidence type="ECO:0000259" key="4">
    <source>
        <dbReference type="Pfam" id="PF02803"/>
    </source>
</evidence>
<dbReference type="Gene3D" id="3.40.47.10">
    <property type="match status" value="1"/>
</dbReference>
<feature type="non-terminal residue" evidence="5">
    <location>
        <position position="1"/>
    </location>
</feature>
<protein>
    <recommendedName>
        <fullName evidence="4">Thiolase C-terminal domain-containing protein</fullName>
    </recommendedName>
</protein>
<dbReference type="PROSITE" id="PS00737">
    <property type="entry name" value="THIOLASE_2"/>
    <property type="match status" value="1"/>
</dbReference>
<dbReference type="EMBL" id="BARS01035836">
    <property type="protein sequence ID" value="GAG23034.1"/>
    <property type="molecule type" value="Genomic_DNA"/>
</dbReference>
<gene>
    <name evidence="5" type="ORF">S01H1_55157</name>
</gene>
<evidence type="ECO:0000256" key="2">
    <source>
        <dbReference type="ARBA" id="ARBA00023098"/>
    </source>
</evidence>
<keyword evidence="3" id="KW-0812">Transmembrane</keyword>
<comment type="caution">
    <text evidence="5">The sequence shown here is derived from an EMBL/GenBank/DDBJ whole genome shotgun (WGS) entry which is preliminary data.</text>
</comment>
<dbReference type="InterPro" id="IPR020610">
    <property type="entry name" value="Thiolase_AS"/>
</dbReference>
<dbReference type="PROSITE" id="PS00099">
    <property type="entry name" value="THIOLASE_3"/>
    <property type="match status" value="1"/>
</dbReference>
<organism evidence="5">
    <name type="scientific">marine sediment metagenome</name>
    <dbReference type="NCBI Taxonomy" id="412755"/>
    <lineage>
        <taxon>unclassified sequences</taxon>
        <taxon>metagenomes</taxon>
        <taxon>ecological metagenomes</taxon>
    </lineage>
</organism>
<name>X0VX76_9ZZZZ</name>
<reference evidence="5" key="1">
    <citation type="journal article" date="2014" name="Front. Microbiol.">
        <title>High frequency of phylogenetically diverse reductive dehalogenase-homologous genes in deep subseafloor sedimentary metagenomes.</title>
        <authorList>
            <person name="Kawai M."/>
            <person name="Futagami T."/>
            <person name="Toyoda A."/>
            <person name="Takaki Y."/>
            <person name="Nishi S."/>
            <person name="Hori S."/>
            <person name="Arai W."/>
            <person name="Tsubouchi T."/>
            <person name="Morono Y."/>
            <person name="Uchiyama I."/>
            <person name="Ito T."/>
            <person name="Fujiyama A."/>
            <person name="Inagaki F."/>
            <person name="Takami H."/>
        </authorList>
    </citation>
    <scope>NUCLEOTIDE SEQUENCE</scope>
    <source>
        <strain evidence="5">Expedition CK06-06</strain>
    </source>
</reference>
<dbReference type="GO" id="GO:0010124">
    <property type="term" value="P:phenylacetate catabolic process"/>
    <property type="evidence" value="ECO:0007669"/>
    <property type="project" value="TreeGrafter"/>
</dbReference>
<dbReference type="InterPro" id="IPR020613">
    <property type="entry name" value="Thiolase_CS"/>
</dbReference>